<proteinExistence type="inferred from homology"/>
<dbReference type="AlphaFoldDB" id="A7S2R8"/>
<sequence length="300" mass="33253">MKNLRSCLSCGVYGFSRVSKPAPRKLDDIFAKRQKVICARRFFTENANHSKSNEWQSTIDDDEVARLSRSGMDWWDANGEFIALHTMNRVRVPYIKKAVLGVQGEMLTSSKPLDGFKMLDVGCGGGLLAEPLARLGAKVTGIDASARNTHVAMRHASLDPSLAGKLQYRCITVEQLAQEKKVFDCVVSSEVIEHVTEKESFIGAISQLLKPRGSLILTTMNRTPQAYVLAIVAAEYIAHAVPIGTHDWNKFPKISELTELLQENGLETEDIQGLAFNPVTSRWSYCEGTDINFALHAIKV</sequence>
<dbReference type="InterPro" id="IPR029063">
    <property type="entry name" value="SAM-dependent_MTases_sf"/>
</dbReference>
<comment type="catalytic activity">
    <reaction evidence="5">
        <text>a 3-demethylubiquinone + S-adenosyl-L-methionine = a ubiquinone + S-adenosyl-L-homocysteine</text>
        <dbReference type="Rhea" id="RHEA:81215"/>
        <dbReference type="Rhea" id="RHEA-COMP:9565"/>
        <dbReference type="Rhea" id="RHEA-COMP:19654"/>
        <dbReference type="ChEBI" id="CHEBI:16389"/>
        <dbReference type="ChEBI" id="CHEBI:57856"/>
        <dbReference type="ChEBI" id="CHEBI:59789"/>
        <dbReference type="ChEBI" id="CHEBI:231825"/>
    </reaction>
</comment>
<comment type="pathway">
    <text evidence="5">Cofactor biosynthesis; ubiquinone biosynthesis.</text>
</comment>
<dbReference type="PANTHER" id="PTHR43464:SF19">
    <property type="entry name" value="UBIQUINONE BIOSYNTHESIS O-METHYLTRANSFERASE, MITOCHONDRIAL"/>
    <property type="match status" value="1"/>
</dbReference>
<dbReference type="UniPathway" id="UPA00232"/>
<dbReference type="EC" id="2.1.1.-" evidence="5"/>
<dbReference type="GO" id="GO:0005739">
    <property type="term" value="C:mitochondrion"/>
    <property type="evidence" value="ECO:0000318"/>
    <property type="project" value="GO_Central"/>
</dbReference>
<dbReference type="eggNOG" id="KOG1270">
    <property type="taxonomic scope" value="Eukaryota"/>
</dbReference>
<protein>
    <recommendedName>
        <fullName evidence="5">Ubiquinone biosynthesis O-methyltransferase, mitochondrial</fullName>
    </recommendedName>
    <alternativeName>
        <fullName evidence="5">3-demethylubiquinol 3-O-methyltransferase</fullName>
        <ecNumber evidence="5">2.1.1.64</ecNumber>
    </alternativeName>
    <alternativeName>
        <fullName evidence="5">3-demethylubiquinone 3-O-methyltransferase</fullName>
        <ecNumber evidence="5">2.1.1.-</ecNumber>
    </alternativeName>
    <alternativeName>
        <fullName evidence="5">Polyprenyldihydroxybenzoate methyltransferase</fullName>
        <ecNumber evidence="5">2.1.1.114</ecNumber>
    </alternativeName>
</protein>
<evidence type="ECO:0000313" key="7">
    <source>
        <dbReference type="Proteomes" id="UP000001593"/>
    </source>
</evidence>
<dbReference type="InterPro" id="IPR010233">
    <property type="entry name" value="UbiG_MeTrfase"/>
</dbReference>
<dbReference type="PANTHER" id="PTHR43464">
    <property type="entry name" value="METHYLTRANSFERASE"/>
    <property type="match status" value="1"/>
</dbReference>
<evidence type="ECO:0000256" key="4">
    <source>
        <dbReference type="ARBA" id="ARBA00022691"/>
    </source>
</evidence>
<evidence type="ECO:0000256" key="1">
    <source>
        <dbReference type="ARBA" id="ARBA00022603"/>
    </source>
</evidence>
<keyword evidence="5" id="KW-0999">Mitochondrion inner membrane</keyword>
<reference evidence="6 7" key="1">
    <citation type="journal article" date="2007" name="Science">
        <title>Sea anemone genome reveals ancestral eumetazoan gene repertoire and genomic organization.</title>
        <authorList>
            <person name="Putnam N.H."/>
            <person name="Srivastava M."/>
            <person name="Hellsten U."/>
            <person name="Dirks B."/>
            <person name="Chapman J."/>
            <person name="Salamov A."/>
            <person name="Terry A."/>
            <person name="Shapiro H."/>
            <person name="Lindquist E."/>
            <person name="Kapitonov V.V."/>
            <person name="Jurka J."/>
            <person name="Genikhovich G."/>
            <person name="Grigoriev I.V."/>
            <person name="Lucas S.M."/>
            <person name="Steele R.E."/>
            <person name="Finnerty J.R."/>
            <person name="Technau U."/>
            <person name="Martindale M.Q."/>
            <person name="Rokhsar D.S."/>
        </authorList>
    </citation>
    <scope>NUCLEOTIDE SEQUENCE [LARGE SCALE GENOMIC DNA]</scope>
    <source>
        <strain evidence="7">CH2 X CH6</strain>
    </source>
</reference>
<dbReference type="Proteomes" id="UP000001593">
    <property type="component" value="Unassembled WGS sequence"/>
</dbReference>
<dbReference type="GO" id="GO:0006744">
    <property type="term" value="P:ubiquinone biosynthetic process"/>
    <property type="evidence" value="ECO:0000318"/>
    <property type="project" value="GO_Central"/>
</dbReference>
<comment type="similarity">
    <text evidence="5">Belongs to the class I-like SAM-binding methyltransferase superfamily. UbiG/COQ3 family.</text>
</comment>
<dbReference type="STRING" id="45351.A7S2R8"/>
<comment type="catalytic activity">
    <reaction evidence="5">
        <text>a 3-demethylubiquinol + S-adenosyl-L-methionine = a ubiquinol + S-adenosyl-L-homocysteine + H(+)</text>
        <dbReference type="Rhea" id="RHEA:44380"/>
        <dbReference type="Rhea" id="RHEA-COMP:9566"/>
        <dbReference type="Rhea" id="RHEA-COMP:10914"/>
        <dbReference type="ChEBI" id="CHEBI:15378"/>
        <dbReference type="ChEBI" id="CHEBI:17976"/>
        <dbReference type="ChEBI" id="CHEBI:57856"/>
        <dbReference type="ChEBI" id="CHEBI:59789"/>
        <dbReference type="ChEBI" id="CHEBI:84422"/>
        <dbReference type="EC" id="2.1.1.64"/>
    </reaction>
</comment>
<dbReference type="InParanoid" id="A7S2R8"/>
<dbReference type="HOGENOM" id="CLU_042432_2_1_1"/>
<evidence type="ECO:0000256" key="5">
    <source>
        <dbReference type="HAMAP-Rule" id="MF_03190"/>
    </source>
</evidence>
<evidence type="ECO:0000256" key="2">
    <source>
        <dbReference type="ARBA" id="ARBA00022679"/>
    </source>
</evidence>
<organism evidence="6 7">
    <name type="scientific">Nematostella vectensis</name>
    <name type="common">Starlet sea anemone</name>
    <dbReference type="NCBI Taxonomy" id="45351"/>
    <lineage>
        <taxon>Eukaryota</taxon>
        <taxon>Metazoa</taxon>
        <taxon>Cnidaria</taxon>
        <taxon>Anthozoa</taxon>
        <taxon>Hexacorallia</taxon>
        <taxon>Actiniaria</taxon>
        <taxon>Edwardsiidae</taxon>
        <taxon>Nematostella</taxon>
    </lineage>
</organism>
<dbReference type="Pfam" id="PF13489">
    <property type="entry name" value="Methyltransf_23"/>
    <property type="match status" value="1"/>
</dbReference>
<feature type="binding site" evidence="5">
    <location>
        <position position="194"/>
    </location>
    <ligand>
        <name>Mg(2+)</name>
        <dbReference type="ChEBI" id="CHEBI:18420"/>
    </ligand>
</feature>
<keyword evidence="3 5" id="KW-0831">Ubiquinone biosynthesis</keyword>
<dbReference type="GO" id="GO:0061542">
    <property type="term" value="F:3-demethylubiquinol 3-O-methyltransferase activity"/>
    <property type="evidence" value="ECO:0007669"/>
    <property type="project" value="UniProtKB-UniRule"/>
</dbReference>
<gene>
    <name evidence="6" type="ORF">NEMVEDRAFT_v1g205894</name>
</gene>
<dbReference type="EC" id="2.1.1.64" evidence="5"/>
<comment type="subunit">
    <text evidence="5">Component of a multi-subunit COQ enzyme complex.</text>
</comment>
<name>A7S2R8_NEMVE</name>
<dbReference type="EMBL" id="DS469570">
    <property type="protein sequence ID" value="EDO41941.1"/>
    <property type="molecule type" value="Genomic_DNA"/>
</dbReference>
<keyword evidence="5" id="KW-0460">Magnesium</keyword>
<keyword evidence="5" id="KW-0479">Metal-binding</keyword>
<keyword evidence="5" id="KW-0496">Mitochondrion</keyword>
<dbReference type="KEGG" id="nve:5513769"/>
<dbReference type="PhylomeDB" id="A7S2R8"/>
<dbReference type="EC" id="2.1.1.114" evidence="5"/>
<dbReference type="HAMAP" id="MF_00472">
    <property type="entry name" value="UbiG"/>
    <property type="match status" value="1"/>
</dbReference>
<feature type="binding site" evidence="5">
    <location>
        <position position="189"/>
    </location>
    <ligand>
        <name>S-adenosyl-L-methionine</name>
        <dbReference type="ChEBI" id="CHEBI:59789"/>
    </ligand>
</feature>
<keyword evidence="2 5" id="KW-0808">Transferase</keyword>
<dbReference type="OrthoDB" id="3265906at2759"/>
<keyword evidence="1 5" id="KW-0489">Methyltransferase</keyword>
<dbReference type="GO" id="GO:0032259">
    <property type="term" value="P:methylation"/>
    <property type="evidence" value="ECO:0007669"/>
    <property type="project" value="UniProtKB-KW"/>
</dbReference>
<feature type="binding site" evidence="5">
    <location>
        <position position="143"/>
    </location>
    <ligand>
        <name>S-adenosyl-L-methionine</name>
        <dbReference type="ChEBI" id="CHEBI:59789"/>
    </ligand>
</feature>
<keyword evidence="5" id="KW-0472">Membrane</keyword>
<keyword evidence="4 5" id="KW-0949">S-adenosyl-L-methionine</keyword>
<comment type="catalytic activity">
    <reaction evidence="5">
        <text>a 3,4-dihydroxy-5-(all-trans-polyprenyl)benzoate + S-adenosyl-L-methionine = a 4-hydroxy-3-methoxy-5-(all-trans-polyprenyl)benzoate + S-adenosyl-L-homocysteine + H(+)</text>
        <dbReference type="Rhea" id="RHEA:44452"/>
        <dbReference type="Rhea" id="RHEA-COMP:10930"/>
        <dbReference type="Rhea" id="RHEA-COMP:10931"/>
        <dbReference type="ChEBI" id="CHEBI:15378"/>
        <dbReference type="ChEBI" id="CHEBI:57856"/>
        <dbReference type="ChEBI" id="CHEBI:59789"/>
        <dbReference type="ChEBI" id="CHEBI:64694"/>
        <dbReference type="ChEBI" id="CHEBI:84443"/>
        <dbReference type="EC" id="2.1.1.114"/>
    </reaction>
</comment>
<comment type="cofactor">
    <cofactor evidence="5">
        <name>Mg(2+)</name>
        <dbReference type="ChEBI" id="CHEBI:18420"/>
    </cofactor>
</comment>
<feature type="binding site" evidence="5">
    <location>
        <position position="91"/>
    </location>
    <ligand>
        <name>S-adenosyl-L-methionine</name>
        <dbReference type="ChEBI" id="CHEBI:59789"/>
    </ligand>
</feature>
<dbReference type="Gene3D" id="3.40.50.150">
    <property type="entry name" value="Vaccinia Virus protein VP39"/>
    <property type="match status" value="1"/>
</dbReference>
<feature type="binding site" evidence="5">
    <location>
        <position position="193"/>
    </location>
    <ligand>
        <name>Mg(2+)</name>
        <dbReference type="ChEBI" id="CHEBI:18420"/>
    </ligand>
</feature>
<keyword evidence="7" id="KW-1185">Reference proteome</keyword>
<feature type="binding site" evidence="5">
    <location>
        <position position="190"/>
    </location>
    <ligand>
        <name>Mg(2+)</name>
        <dbReference type="ChEBI" id="CHEBI:18420"/>
    </ligand>
</feature>
<feature type="binding site" evidence="5">
    <location>
        <position position="122"/>
    </location>
    <ligand>
        <name>S-adenosyl-L-methionine</name>
        <dbReference type="ChEBI" id="CHEBI:59789"/>
    </ligand>
</feature>
<dbReference type="CDD" id="cd02440">
    <property type="entry name" value="AdoMet_MTases"/>
    <property type="match status" value="1"/>
</dbReference>
<comment type="subcellular location">
    <subcellularLocation>
        <location evidence="5">Mitochondrion inner membrane</location>
        <topology evidence="5">Peripheral membrane protein</topology>
        <orientation evidence="5">Matrix side</orientation>
    </subcellularLocation>
</comment>
<evidence type="ECO:0000256" key="3">
    <source>
        <dbReference type="ARBA" id="ARBA00022688"/>
    </source>
</evidence>
<dbReference type="SUPFAM" id="SSF53335">
    <property type="entry name" value="S-adenosyl-L-methionine-dependent methyltransferases"/>
    <property type="match status" value="1"/>
</dbReference>
<comment type="function">
    <text evidence="5">O-methyltransferase required for two non-consecutive steps during ubiquinone biosynthesis. Catalyzes the 2 O-methylation of 3,4-dihydroxy-5-(all-trans-polyprenyl)benzoic acid into 4-hydroxy-3-methoxy-5-(all-trans-polyprenyl)benzoic acid. Also catalyzes the last step of ubiquinone biosynthesis by mediating methylation of 3-demethylubiquinone into ubiquinone. Also able to mediate the methylation of 3-demethylubiquinol into ubiquinol.</text>
</comment>
<dbReference type="GO" id="GO:0120537">
    <property type="term" value="F:3-demethylubiquinone 3-O-methyltransferase activity"/>
    <property type="evidence" value="ECO:0007669"/>
    <property type="project" value="RHEA"/>
</dbReference>
<dbReference type="GO" id="GO:0031314">
    <property type="term" value="C:extrinsic component of mitochondrial inner membrane"/>
    <property type="evidence" value="ECO:0007669"/>
    <property type="project" value="UniProtKB-UniRule"/>
</dbReference>
<dbReference type="NCBIfam" id="TIGR01983">
    <property type="entry name" value="UbiG"/>
    <property type="match status" value="1"/>
</dbReference>
<dbReference type="GO" id="GO:0046872">
    <property type="term" value="F:metal ion binding"/>
    <property type="evidence" value="ECO:0007669"/>
    <property type="project" value="UniProtKB-KW"/>
</dbReference>
<accession>A7S2R8</accession>
<dbReference type="GO" id="GO:0010420">
    <property type="term" value="F:polyprenyldihydroxybenzoate methyltransferase activity"/>
    <property type="evidence" value="ECO:0000318"/>
    <property type="project" value="GO_Central"/>
</dbReference>
<evidence type="ECO:0000313" key="6">
    <source>
        <dbReference type="EMBL" id="EDO41941.1"/>
    </source>
</evidence>
<dbReference type="OMA" id="LASRWWD"/>